<dbReference type="PANTHER" id="PTHR30486:SF12">
    <property type="entry name" value="TYPE IV PILUS ATPASE PILU"/>
    <property type="match status" value="1"/>
</dbReference>
<feature type="domain" description="Bacterial type II secretion system protein E" evidence="2">
    <location>
        <begin position="200"/>
        <end position="214"/>
    </location>
</feature>
<dbReference type="Gene3D" id="3.30.450.90">
    <property type="match status" value="1"/>
</dbReference>
<dbReference type="NCBIfam" id="TIGR01420">
    <property type="entry name" value="pilT_fam"/>
    <property type="match status" value="1"/>
</dbReference>
<dbReference type="InterPro" id="IPR001482">
    <property type="entry name" value="T2SS/T4SS_dom"/>
</dbReference>
<comment type="similarity">
    <text evidence="1">Belongs to the GSP E family.</text>
</comment>
<proteinExistence type="inferred from homology"/>
<dbReference type="AlphaFoldDB" id="D2DXQ5"/>
<accession>D2DXQ5</accession>
<dbReference type="InterPro" id="IPR050921">
    <property type="entry name" value="T4SS_GSP_E_ATPase"/>
</dbReference>
<dbReference type="InterPro" id="IPR027417">
    <property type="entry name" value="P-loop_NTPase"/>
</dbReference>
<organism evidence="3">
    <name type="scientific">uncultured Verrucomicrobiota bacterium</name>
    <dbReference type="NCBI Taxonomy" id="156588"/>
    <lineage>
        <taxon>Bacteria</taxon>
        <taxon>Pseudomonadati</taxon>
        <taxon>Verrucomicrobiota</taxon>
        <taxon>environmental samples</taxon>
    </lineage>
</organism>
<dbReference type="PROSITE" id="PS00662">
    <property type="entry name" value="T2SP_E"/>
    <property type="match status" value="1"/>
</dbReference>
<evidence type="ECO:0000259" key="2">
    <source>
        <dbReference type="PROSITE" id="PS00662"/>
    </source>
</evidence>
<dbReference type="EMBL" id="FJ872372">
    <property type="protein sequence ID" value="ACO70878.1"/>
    <property type="molecule type" value="Genomic_DNA"/>
</dbReference>
<dbReference type="SUPFAM" id="SSF52540">
    <property type="entry name" value="P-loop containing nucleoside triphosphate hydrolases"/>
    <property type="match status" value="1"/>
</dbReference>
<name>D2DXQ5_9BACT</name>
<dbReference type="GO" id="GO:0005524">
    <property type="term" value="F:ATP binding"/>
    <property type="evidence" value="ECO:0007669"/>
    <property type="project" value="InterPro"/>
</dbReference>
<dbReference type="InterPro" id="IPR006321">
    <property type="entry name" value="PilT/PilU"/>
</dbReference>
<sequence length="371" mass="41176">MSHQPPLDDTFRAILRAAVQSEASDIHLKPGSPPVVRIDGELVPVEAPTPTDAWLRVVLRSIIPQHLTTQFEQAHEADFAFTYQDLRFRVNIFQQRGHPTVAMRLVKQLMRNFDDLNLPPQIADLASKQRGIVIIGGATGSGKSTTLAAMVEHVNTSVRKHIVTIEDPIEFLFTDKESIIEQREIGIDTATYSSGLRHVLRQDPDVIVIGEMRDAESAHAAMSAANIGRLVFTTLHTADTIQSVQRVLEFFPSSERDFARRLFAETLTGVVCQRLVRSEQSGTIPAAEVLLNSPSIARMIAEEHLDKIRGALELGGPDGMQTFDQHLNELVREGRISRDEAIINAANPDLMRMAFQGVVVSESQRILQSRS</sequence>
<dbReference type="PANTHER" id="PTHR30486">
    <property type="entry name" value="TWITCHING MOTILITY PROTEIN PILT"/>
    <property type="match status" value="1"/>
</dbReference>
<evidence type="ECO:0000313" key="3">
    <source>
        <dbReference type="EMBL" id="ACO70878.1"/>
    </source>
</evidence>
<reference evidence="3" key="1">
    <citation type="journal article" date="2010" name="FEMS Microbiol. Ecol.">
        <title>Phylogenetic and metagenomic analysis of Verrucomicrobia in former agricultural grassland soil.</title>
        <authorList>
            <person name="Kielak A."/>
            <person name="Rodrigues J.L.M."/>
            <person name="Kuramae E.E."/>
            <person name="Chain P.S.G."/>
            <person name="van Veen J.A."/>
            <person name="Kowalchuk G.A."/>
        </authorList>
    </citation>
    <scope>NUCLEOTIDE SEQUENCE</scope>
</reference>
<dbReference type="Gene3D" id="3.40.50.300">
    <property type="entry name" value="P-loop containing nucleotide triphosphate hydrolases"/>
    <property type="match status" value="1"/>
</dbReference>
<protein>
    <submittedName>
        <fullName evidence="3">Twitching motility protein</fullName>
    </submittedName>
</protein>
<dbReference type="Pfam" id="PF00437">
    <property type="entry name" value="T2SSE"/>
    <property type="match status" value="1"/>
</dbReference>
<evidence type="ECO:0000256" key="1">
    <source>
        <dbReference type="ARBA" id="ARBA00006611"/>
    </source>
</evidence>
<dbReference type="CDD" id="cd01131">
    <property type="entry name" value="PilT"/>
    <property type="match status" value="1"/>
</dbReference>
<dbReference type="GO" id="GO:0016887">
    <property type="term" value="F:ATP hydrolysis activity"/>
    <property type="evidence" value="ECO:0007669"/>
    <property type="project" value="InterPro"/>
</dbReference>